<dbReference type="PROSITE" id="PS50191">
    <property type="entry name" value="CRAL_TRIO"/>
    <property type="match status" value="1"/>
</dbReference>
<feature type="domain" description="CRAL-TRIO" evidence="17">
    <location>
        <begin position="96"/>
        <end position="284"/>
    </location>
</feature>
<dbReference type="InterPro" id="IPR036865">
    <property type="entry name" value="CRAL-TRIO_dom_sf"/>
</dbReference>
<keyword evidence="6" id="KW-0349">Heme</keyword>
<keyword evidence="9 15" id="KW-0492">Microsome</keyword>
<evidence type="ECO:0000256" key="8">
    <source>
        <dbReference type="ARBA" id="ARBA00022824"/>
    </source>
</evidence>
<dbReference type="Gene3D" id="3.40.525.10">
    <property type="entry name" value="CRAL-TRIO lipid binding domain"/>
    <property type="match status" value="1"/>
</dbReference>
<evidence type="ECO:0000256" key="6">
    <source>
        <dbReference type="ARBA" id="ARBA00022617"/>
    </source>
</evidence>
<evidence type="ECO:0000313" key="18">
    <source>
        <dbReference type="EMBL" id="WWC92029.1"/>
    </source>
</evidence>
<evidence type="ECO:0000256" key="11">
    <source>
        <dbReference type="ARBA" id="ARBA00023055"/>
    </source>
</evidence>
<evidence type="ECO:0000259" key="17">
    <source>
        <dbReference type="PROSITE" id="PS50191"/>
    </source>
</evidence>
<proteinExistence type="inferred from homology"/>
<keyword evidence="4 15" id="KW-0813">Transport</keyword>
<evidence type="ECO:0000256" key="2">
    <source>
        <dbReference type="ARBA" id="ARBA00004406"/>
    </source>
</evidence>
<evidence type="ECO:0000256" key="5">
    <source>
        <dbReference type="ARBA" id="ARBA00022490"/>
    </source>
</evidence>
<dbReference type="EMBL" id="CP144106">
    <property type="protein sequence ID" value="WWC92029.1"/>
    <property type="molecule type" value="Genomic_DNA"/>
</dbReference>
<evidence type="ECO:0000256" key="9">
    <source>
        <dbReference type="ARBA" id="ARBA00022848"/>
    </source>
</evidence>
<comment type="cofactor">
    <cofactor evidence="1">
        <name>heme b</name>
        <dbReference type="ChEBI" id="CHEBI:60344"/>
    </cofactor>
</comment>
<keyword evidence="12 15" id="KW-0472">Membrane</keyword>
<feature type="transmembrane region" description="Helical" evidence="16">
    <location>
        <begin position="226"/>
        <end position="247"/>
    </location>
</feature>
<keyword evidence="16" id="KW-1133">Transmembrane helix</keyword>
<dbReference type="GO" id="GO:0046872">
    <property type="term" value="F:metal ion binding"/>
    <property type="evidence" value="ECO:0007669"/>
    <property type="project" value="UniProtKB-KW"/>
</dbReference>
<keyword evidence="10" id="KW-0408">Iron</keyword>
<evidence type="ECO:0000256" key="15">
    <source>
        <dbReference type="RuleBase" id="RU367059"/>
    </source>
</evidence>
<dbReference type="InterPro" id="IPR036273">
    <property type="entry name" value="CRAL/TRIO_N_dom_sf"/>
</dbReference>
<evidence type="ECO:0000313" key="19">
    <source>
        <dbReference type="Proteomes" id="UP001355207"/>
    </source>
</evidence>
<dbReference type="RefSeq" id="XP_066078791.1">
    <property type="nucleotide sequence ID" value="XM_066222694.1"/>
</dbReference>
<dbReference type="AlphaFoldDB" id="A0AAX4K4C3"/>
<dbReference type="GO" id="GO:0043001">
    <property type="term" value="P:Golgi to plasma membrane protein transport"/>
    <property type="evidence" value="ECO:0007669"/>
    <property type="project" value="TreeGrafter"/>
</dbReference>
<keyword evidence="7" id="KW-0479">Metal-binding</keyword>
<accession>A0AAX4K4C3</accession>
<dbReference type="GO" id="GO:0005829">
    <property type="term" value="C:cytosol"/>
    <property type="evidence" value="ECO:0007669"/>
    <property type="project" value="TreeGrafter"/>
</dbReference>
<evidence type="ECO:0000256" key="12">
    <source>
        <dbReference type="ARBA" id="ARBA00023136"/>
    </source>
</evidence>
<dbReference type="SMART" id="SM00516">
    <property type="entry name" value="SEC14"/>
    <property type="match status" value="1"/>
</dbReference>
<evidence type="ECO:0000256" key="7">
    <source>
        <dbReference type="ARBA" id="ARBA00022723"/>
    </source>
</evidence>
<dbReference type="Pfam" id="PF00650">
    <property type="entry name" value="CRAL_TRIO"/>
    <property type="match status" value="1"/>
</dbReference>
<dbReference type="GO" id="GO:0017157">
    <property type="term" value="P:regulation of exocytosis"/>
    <property type="evidence" value="ECO:0007669"/>
    <property type="project" value="TreeGrafter"/>
</dbReference>
<comment type="catalytic activity">
    <reaction evidence="13">
        <text>a 1,2-diacyl-sn-glycero-3-phospho-(1D-myo-inositol)(in) = a 1,2-diacyl-sn-glycero-3-phospho-(1D-myo-inositol)(out)</text>
        <dbReference type="Rhea" id="RHEA:38691"/>
        <dbReference type="ChEBI" id="CHEBI:57880"/>
    </reaction>
    <physiologicalReaction direction="left-to-right" evidence="13">
        <dbReference type="Rhea" id="RHEA:38692"/>
    </physiologicalReaction>
</comment>
<dbReference type="SUPFAM" id="SSF46938">
    <property type="entry name" value="CRAL/TRIO N-terminal domain"/>
    <property type="match status" value="1"/>
</dbReference>
<dbReference type="PANTHER" id="PTHR47669">
    <property type="entry name" value="PHOSPHATIDYLINOSITOL TRANSFER PROTEIN SFH5"/>
    <property type="match status" value="1"/>
</dbReference>
<keyword evidence="19" id="KW-1185">Reference proteome</keyword>
<keyword evidence="11 15" id="KW-0445">Lipid transport</keyword>
<dbReference type="InterPro" id="IPR042938">
    <property type="entry name" value="Sfh5"/>
</dbReference>
<evidence type="ECO:0000256" key="14">
    <source>
        <dbReference type="ARBA" id="ARBA00024180"/>
    </source>
</evidence>
<keyword evidence="16" id="KW-0812">Transmembrane</keyword>
<dbReference type="GO" id="GO:0008526">
    <property type="term" value="F:phosphatidylinositol transfer activity"/>
    <property type="evidence" value="ECO:0007669"/>
    <property type="project" value="UniProtKB-UniRule"/>
</dbReference>
<dbReference type="GO" id="GO:0005789">
    <property type="term" value="C:endoplasmic reticulum membrane"/>
    <property type="evidence" value="ECO:0007669"/>
    <property type="project" value="UniProtKB-SubCell"/>
</dbReference>
<keyword evidence="8 15" id="KW-0256">Endoplasmic reticulum</keyword>
<evidence type="ECO:0000256" key="13">
    <source>
        <dbReference type="ARBA" id="ARBA00024146"/>
    </source>
</evidence>
<evidence type="ECO:0000256" key="10">
    <source>
        <dbReference type="ARBA" id="ARBA00023004"/>
    </source>
</evidence>
<organism evidence="18 19">
    <name type="scientific">Kwoniella dendrophila CBS 6074</name>
    <dbReference type="NCBI Taxonomy" id="1295534"/>
    <lineage>
        <taxon>Eukaryota</taxon>
        <taxon>Fungi</taxon>
        <taxon>Dikarya</taxon>
        <taxon>Basidiomycota</taxon>
        <taxon>Agaricomycotina</taxon>
        <taxon>Tremellomycetes</taxon>
        <taxon>Tremellales</taxon>
        <taxon>Cryptococcaceae</taxon>
        <taxon>Kwoniella</taxon>
    </lineage>
</organism>
<evidence type="ECO:0000256" key="1">
    <source>
        <dbReference type="ARBA" id="ARBA00001970"/>
    </source>
</evidence>
<sequence>MSTDQSSWPSLAEDHILLKFHARLPKIIEEAGHSDIWGVKLSTAEPPEFSTLIILQKYLRSTSNDLEKSVVNLTKTLKWRKEFGLDKKKEQGTEEEEDFGPDFDGLGYVTKVGKDNGRDDIVTWNVYGAVKDLKKPFGDLQRFLRWRIGLMEKAISYLHLEKATIPIHDSSSTATETNNIDIYKIDQIHLYGGVSFLRMDPLVKSASKATIEIFQNHYPELLLRKFFVQVPLIMSWMFTAISLFVSVETSKKFQVISYPTNLAKELGNPNDIPKELGGNGPDLKMLQQRLEGKI</sequence>
<name>A0AAX4K4C3_9TREE</name>
<dbReference type="PANTHER" id="PTHR47669:SF1">
    <property type="entry name" value="PHOSPHATIDYLINOSITOL TRANSFER PROTEIN SFH5"/>
    <property type="match status" value="1"/>
</dbReference>
<dbReference type="SUPFAM" id="SSF52087">
    <property type="entry name" value="CRAL/TRIO domain"/>
    <property type="match status" value="1"/>
</dbReference>
<dbReference type="Proteomes" id="UP001355207">
    <property type="component" value="Chromosome 9"/>
</dbReference>
<comment type="similarity">
    <text evidence="3 15">Belongs to the SFH5 family.</text>
</comment>
<reference evidence="18 19" key="1">
    <citation type="submission" date="2024-01" db="EMBL/GenBank/DDBJ databases">
        <title>Comparative genomics of Cryptococcus and Kwoniella reveals pathogenesis evolution and contrasting modes of karyotype evolution via chromosome fusion or intercentromeric recombination.</title>
        <authorList>
            <person name="Coelho M.A."/>
            <person name="David-Palma M."/>
            <person name="Shea T."/>
            <person name="Bowers K."/>
            <person name="McGinley-Smith S."/>
            <person name="Mohammad A.W."/>
            <person name="Gnirke A."/>
            <person name="Yurkov A.M."/>
            <person name="Nowrousian M."/>
            <person name="Sun S."/>
            <person name="Cuomo C.A."/>
            <person name="Heitman J."/>
        </authorList>
    </citation>
    <scope>NUCLEOTIDE SEQUENCE [LARGE SCALE GENOMIC DNA]</scope>
    <source>
        <strain evidence="18 19">CBS 6074</strain>
    </source>
</reference>
<dbReference type="GeneID" id="91097652"/>
<dbReference type="CDD" id="cd00170">
    <property type="entry name" value="SEC14"/>
    <property type="match status" value="1"/>
</dbReference>
<evidence type="ECO:0000256" key="4">
    <source>
        <dbReference type="ARBA" id="ARBA00022448"/>
    </source>
</evidence>
<comment type="subcellular location">
    <subcellularLocation>
        <location evidence="15">Cytoplasm</location>
    </subcellularLocation>
    <subcellularLocation>
        <location evidence="2 15">Endoplasmic reticulum membrane</location>
        <topology evidence="2 15">Peripheral membrane protein</topology>
    </subcellularLocation>
    <subcellularLocation>
        <location evidence="15">Microsome membrane</location>
        <topology evidence="15">Peripheral membrane protein</topology>
    </subcellularLocation>
</comment>
<dbReference type="GO" id="GO:0005886">
    <property type="term" value="C:plasma membrane"/>
    <property type="evidence" value="ECO:0007669"/>
    <property type="project" value="TreeGrafter"/>
</dbReference>
<protein>
    <recommendedName>
        <fullName evidence="15">Phosphatidylinositol transfer protein SFH5</fullName>
        <shortName evidence="15">PITP SFH5</shortName>
    </recommendedName>
</protein>
<gene>
    <name evidence="18" type="ORF">L201_006983</name>
</gene>
<evidence type="ECO:0000256" key="16">
    <source>
        <dbReference type="SAM" id="Phobius"/>
    </source>
</evidence>
<evidence type="ECO:0000256" key="3">
    <source>
        <dbReference type="ARBA" id="ARBA00006667"/>
    </source>
</evidence>
<dbReference type="GO" id="GO:0032541">
    <property type="term" value="C:cortical endoplasmic reticulum"/>
    <property type="evidence" value="ECO:0007669"/>
    <property type="project" value="TreeGrafter"/>
</dbReference>
<keyword evidence="5 15" id="KW-0963">Cytoplasm</keyword>
<comment type="function">
    <text evidence="14">Non-classical phosphatidylinositol (PtdIns) transfer protein (PITP), which exhibits PtdIns-binding/transfer activity in the absence of detectable PtdCho-binding/transfer activity. Regulates PtdIns(4,5)P2 homeostasis at the plasma membrane. Heme-binding protein that may play a role in organic oxidant-induced stress responses.</text>
</comment>
<dbReference type="InterPro" id="IPR001251">
    <property type="entry name" value="CRAL-TRIO_dom"/>
</dbReference>